<dbReference type="Gene3D" id="3.30.470.10">
    <property type="match status" value="1"/>
</dbReference>
<evidence type="ECO:0000256" key="8">
    <source>
        <dbReference type="ARBA" id="ARBA00035676"/>
    </source>
</evidence>
<dbReference type="EMBL" id="SMCO01000001">
    <property type="protein sequence ID" value="TCV90071.1"/>
    <property type="molecule type" value="Genomic_DNA"/>
</dbReference>
<dbReference type="PANTHER" id="PTHR42743:SF2">
    <property type="entry name" value="AMINODEOXYCHORISMATE LYASE"/>
    <property type="match status" value="1"/>
</dbReference>
<dbReference type="OrthoDB" id="9805628at2"/>
<dbReference type="Pfam" id="PF01063">
    <property type="entry name" value="Aminotran_4"/>
    <property type="match status" value="1"/>
</dbReference>
<dbReference type="GO" id="GO:0046656">
    <property type="term" value="P:folic acid biosynthetic process"/>
    <property type="evidence" value="ECO:0007669"/>
    <property type="project" value="UniProtKB-KW"/>
</dbReference>
<dbReference type="InterPro" id="IPR050571">
    <property type="entry name" value="Class-IV_PLP-Dep_Aminotrnsfr"/>
</dbReference>
<gene>
    <name evidence="10" type="ORF">EDC63_10136</name>
</gene>
<dbReference type="GO" id="GO:0008153">
    <property type="term" value="P:4-aminobenzoate biosynthetic process"/>
    <property type="evidence" value="ECO:0007669"/>
    <property type="project" value="TreeGrafter"/>
</dbReference>
<dbReference type="NCBIfam" id="TIGR03461">
    <property type="entry name" value="pabC_Proteo"/>
    <property type="match status" value="1"/>
</dbReference>
<keyword evidence="4" id="KW-0663">Pyridoxal phosphate</keyword>
<dbReference type="EC" id="4.1.3.38" evidence="8"/>
<dbReference type="InterPro" id="IPR001544">
    <property type="entry name" value="Aminotrans_IV"/>
</dbReference>
<dbReference type="PANTHER" id="PTHR42743">
    <property type="entry name" value="AMINO-ACID AMINOTRANSFERASE"/>
    <property type="match status" value="1"/>
</dbReference>
<dbReference type="GO" id="GO:0008696">
    <property type="term" value="F:4-amino-4-deoxychorismate lyase activity"/>
    <property type="evidence" value="ECO:0007669"/>
    <property type="project" value="UniProtKB-EC"/>
</dbReference>
<accession>A0A4R3YDT9</accession>
<keyword evidence="11" id="KW-1185">Reference proteome</keyword>
<reference evidence="10 11" key="1">
    <citation type="submission" date="2019-03" db="EMBL/GenBank/DDBJ databases">
        <title>Genomic Encyclopedia of Type Strains, Phase IV (KMG-IV): sequencing the most valuable type-strain genomes for metagenomic binning, comparative biology and taxonomic classification.</title>
        <authorList>
            <person name="Goeker M."/>
        </authorList>
    </citation>
    <scope>NUCLEOTIDE SEQUENCE [LARGE SCALE GENOMIC DNA]</scope>
    <source>
        <strain evidence="10 11">DSM 100309</strain>
    </source>
</reference>
<comment type="cofactor">
    <cofactor evidence="1">
        <name>pyridoxal 5'-phosphate</name>
        <dbReference type="ChEBI" id="CHEBI:597326"/>
    </cofactor>
</comment>
<dbReference type="Proteomes" id="UP000295367">
    <property type="component" value="Unassembled WGS sequence"/>
</dbReference>
<comment type="pathway">
    <text evidence="7">Cofactor biosynthesis; tetrahydrofolate biosynthesis; 4-aminobenzoate from chorismate: step 2/2.</text>
</comment>
<evidence type="ECO:0000256" key="5">
    <source>
        <dbReference type="ARBA" id="ARBA00022909"/>
    </source>
</evidence>
<comment type="subunit">
    <text evidence="3">Homodimer.</text>
</comment>
<evidence type="ECO:0000256" key="7">
    <source>
        <dbReference type="ARBA" id="ARBA00035633"/>
    </source>
</evidence>
<dbReference type="NCBIfam" id="NF004761">
    <property type="entry name" value="PRK06092.1"/>
    <property type="match status" value="1"/>
</dbReference>
<organism evidence="10 11">
    <name type="scientific">Sulfurirhabdus autotrophica</name>
    <dbReference type="NCBI Taxonomy" id="1706046"/>
    <lineage>
        <taxon>Bacteria</taxon>
        <taxon>Pseudomonadati</taxon>
        <taxon>Pseudomonadota</taxon>
        <taxon>Betaproteobacteria</taxon>
        <taxon>Nitrosomonadales</taxon>
        <taxon>Sulfuricellaceae</taxon>
        <taxon>Sulfurirhabdus</taxon>
    </lineage>
</organism>
<dbReference type="AlphaFoldDB" id="A0A4R3YDT9"/>
<dbReference type="InterPro" id="IPR043132">
    <property type="entry name" value="BCAT-like_C"/>
</dbReference>
<keyword evidence="6 10" id="KW-0456">Lyase</keyword>
<sequence>MMMINGVQTDKLDALDRGLMYGDGVFRTMVMRNSSVFWWDIQYKKLQDDCAALGITCPGKECLESELAVLTAQTPECVIKIVVTRGVGLRGYTANLAQQPTRILSTSPLPGFPAEYIDKGVKVRVCDLRLSYQPRLAGIKHLNRLENVLARTEWTDAEIAEGLLLDARDNVISGTMSNISLLKEGVFITPDLSLCGIAGVARQRIMEIVAGWGWRIRIQPVSLSMLIEAEEVLLSNSVIGVWQITELQEKIWQPGNLTKKIRCVLHESH</sequence>
<dbReference type="SUPFAM" id="SSF56752">
    <property type="entry name" value="D-aminoacid aminotransferase-like PLP-dependent enzymes"/>
    <property type="match status" value="1"/>
</dbReference>
<comment type="catalytic activity">
    <reaction evidence="9">
        <text>4-amino-4-deoxychorismate = 4-aminobenzoate + pyruvate + H(+)</text>
        <dbReference type="Rhea" id="RHEA:16201"/>
        <dbReference type="ChEBI" id="CHEBI:15361"/>
        <dbReference type="ChEBI" id="CHEBI:15378"/>
        <dbReference type="ChEBI" id="CHEBI:17836"/>
        <dbReference type="ChEBI" id="CHEBI:58406"/>
        <dbReference type="EC" id="4.1.3.38"/>
    </reaction>
</comment>
<dbReference type="Gene3D" id="3.20.10.10">
    <property type="entry name" value="D-amino Acid Aminotransferase, subunit A, domain 2"/>
    <property type="match status" value="1"/>
</dbReference>
<dbReference type="FunFam" id="3.20.10.10:FF:000002">
    <property type="entry name" value="D-alanine aminotransferase"/>
    <property type="match status" value="1"/>
</dbReference>
<evidence type="ECO:0000256" key="1">
    <source>
        <dbReference type="ARBA" id="ARBA00001933"/>
    </source>
</evidence>
<name>A0A4R3YDT9_9PROT</name>
<comment type="similarity">
    <text evidence="2">Belongs to the class-IV pyridoxal-phosphate-dependent aminotransferase family.</text>
</comment>
<dbReference type="InterPro" id="IPR017824">
    <property type="entry name" value="Aminodeoxychorismate_lyase_IV"/>
</dbReference>
<evidence type="ECO:0000256" key="9">
    <source>
        <dbReference type="ARBA" id="ARBA00049529"/>
    </source>
</evidence>
<evidence type="ECO:0000256" key="2">
    <source>
        <dbReference type="ARBA" id="ARBA00009320"/>
    </source>
</evidence>
<proteinExistence type="inferred from homology"/>
<dbReference type="InterPro" id="IPR043131">
    <property type="entry name" value="BCAT-like_N"/>
</dbReference>
<evidence type="ECO:0000313" key="11">
    <source>
        <dbReference type="Proteomes" id="UP000295367"/>
    </source>
</evidence>
<evidence type="ECO:0000256" key="6">
    <source>
        <dbReference type="ARBA" id="ARBA00023239"/>
    </source>
</evidence>
<dbReference type="InterPro" id="IPR036038">
    <property type="entry name" value="Aminotransferase-like"/>
</dbReference>
<evidence type="ECO:0000256" key="3">
    <source>
        <dbReference type="ARBA" id="ARBA00011738"/>
    </source>
</evidence>
<evidence type="ECO:0000313" key="10">
    <source>
        <dbReference type="EMBL" id="TCV90071.1"/>
    </source>
</evidence>
<keyword evidence="5" id="KW-0289">Folate biosynthesis</keyword>
<dbReference type="GO" id="GO:0005829">
    <property type="term" value="C:cytosol"/>
    <property type="evidence" value="ECO:0007669"/>
    <property type="project" value="TreeGrafter"/>
</dbReference>
<evidence type="ECO:0000256" key="4">
    <source>
        <dbReference type="ARBA" id="ARBA00022898"/>
    </source>
</evidence>
<dbReference type="CDD" id="cd01559">
    <property type="entry name" value="ADCL_like"/>
    <property type="match status" value="1"/>
</dbReference>
<protein>
    <recommendedName>
        <fullName evidence="8">aminodeoxychorismate lyase</fullName>
        <ecNumber evidence="8">4.1.3.38</ecNumber>
    </recommendedName>
</protein>
<comment type="caution">
    <text evidence="10">The sequence shown here is derived from an EMBL/GenBank/DDBJ whole genome shotgun (WGS) entry which is preliminary data.</text>
</comment>
<dbReference type="GO" id="GO:0030170">
    <property type="term" value="F:pyridoxal phosphate binding"/>
    <property type="evidence" value="ECO:0007669"/>
    <property type="project" value="InterPro"/>
</dbReference>
<dbReference type="RefSeq" id="WP_124947946.1">
    <property type="nucleotide sequence ID" value="NZ_BHVT01000073.1"/>
</dbReference>